<proteinExistence type="predicted"/>
<keyword evidence="1 2" id="KW-0238">DNA-binding</keyword>
<dbReference type="SUPFAM" id="SSF46689">
    <property type="entry name" value="Homeodomain-like"/>
    <property type="match status" value="1"/>
</dbReference>
<dbReference type="PANTHER" id="PTHR30055">
    <property type="entry name" value="HTH-TYPE TRANSCRIPTIONAL REGULATOR RUTR"/>
    <property type="match status" value="1"/>
</dbReference>
<sequence>MAPRQQKHRAQGDAEETRQMIMRVAYELFMQYGYRAVTTRQLAEACGLTQPALYHHFAEKQDLYLAVVSEEIAKIKAALERIVRRSEEVETGLRHIASFLLSRSRYDLNLMLHDVRYELSSDARLVLDEQFREGFILPLATLFEQGIRQGRLRSSEEGGLAPIQSAYLFMTTLSAFTRQPQKQAMQSESAAHGAVADLVVRLLLHGLAAPERT</sequence>
<dbReference type="KEGG" id="kbs:EPA93_15700"/>
<evidence type="ECO:0000256" key="1">
    <source>
        <dbReference type="ARBA" id="ARBA00023125"/>
    </source>
</evidence>
<dbReference type="PANTHER" id="PTHR30055:SF226">
    <property type="entry name" value="HTH-TYPE TRANSCRIPTIONAL REGULATOR PKSA"/>
    <property type="match status" value="1"/>
</dbReference>
<dbReference type="Gene3D" id="1.10.357.10">
    <property type="entry name" value="Tetracycline Repressor, domain 2"/>
    <property type="match status" value="1"/>
</dbReference>
<protein>
    <submittedName>
        <fullName evidence="4">TetR/AcrR family transcriptional regulator</fullName>
    </submittedName>
</protein>
<dbReference type="InterPro" id="IPR050109">
    <property type="entry name" value="HTH-type_TetR-like_transc_reg"/>
</dbReference>
<feature type="domain" description="HTH tetR-type" evidence="3">
    <location>
        <begin position="15"/>
        <end position="75"/>
    </location>
</feature>
<feature type="DNA-binding region" description="H-T-H motif" evidence="2">
    <location>
        <begin position="38"/>
        <end position="57"/>
    </location>
</feature>
<dbReference type="Proteomes" id="UP000290365">
    <property type="component" value="Chromosome"/>
</dbReference>
<dbReference type="EMBL" id="CP035758">
    <property type="protein sequence ID" value="QBD77359.1"/>
    <property type="molecule type" value="Genomic_DNA"/>
</dbReference>
<evidence type="ECO:0000256" key="2">
    <source>
        <dbReference type="PROSITE-ProRule" id="PRU00335"/>
    </source>
</evidence>
<dbReference type="PRINTS" id="PR00455">
    <property type="entry name" value="HTHTETR"/>
</dbReference>
<dbReference type="InterPro" id="IPR001647">
    <property type="entry name" value="HTH_TetR"/>
</dbReference>
<evidence type="ECO:0000313" key="5">
    <source>
        <dbReference type="Proteomes" id="UP000290365"/>
    </source>
</evidence>
<dbReference type="GO" id="GO:0003700">
    <property type="term" value="F:DNA-binding transcription factor activity"/>
    <property type="evidence" value="ECO:0007669"/>
    <property type="project" value="TreeGrafter"/>
</dbReference>
<dbReference type="InterPro" id="IPR009057">
    <property type="entry name" value="Homeodomain-like_sf"/>
</dbReference>
<gene>
    <name evidence="4" type="ORF">EPA93_15700</name>
</gene>
<name>A0A4P6JPP3_KTERU</name>
<dbReference type="GO" id="GO:0000976">
    <property type="term" value="F:transcription cis-regulatory region binding"/>
    <property type="evidence" value="ECO:0007669"/>
    <property type="project" value="TreeGrafter"/>
</dbReference>
<dbReference type="AlphaFoldDB" id="A0A4P6JPP3"/>
<evidence type="ECO:0000313" key="4">
    <source>
        <dbReference type="EMBL" id="QBD77359.1"/>
    </source>
</evidence>
<dbReference type="OrthoDB" id="2732116at2"/>
<dbReference type="Gene3D" id="1.10.10.60">
    <property type="entry name" value="Homeodomain-like"/>
    <property type="match status" value="1"/>
</dbReference>
<organism evidence="4 5">
    <name type="scientific">Ktedonosporobacter rubrisoli</name>
    <dbReference type="NCBI Taxonomy" id="2509675"/>
    <lineage>
        <taxon>Bacteria</taxon>
        <taxon>Bacillati</taxon>
        <taxon>Chloroflexota</taxon>
        <taxon>Ktedonobacteria</taxon>
        <taxon>Ktedonobacterales</taxon>
        <taxon>Ktedonosporobacteraceae</taxon>
        <taxon>Ktedonosporobacter</taxon>
    </lineage>
</organism>
<accession>A0A4P6JPP3</accession>
<evidence type="ECO:0000259" key="3">
    <source>
        <dbReference type="PROSITE" id="PS50977"/>
    </source>
</evidence>
<reference evidence="4 5" key="1">
    <citation type="submission" date="2019-01" db="EMBL/GenBank/DDBJ databases">
        <title>Ktedonosporobacter rubrisoli SCAWS-G2.</title>
        <authorList>
            <person name="Huang Y."/>
            <person name="Yan B."/>
        </authorList>
    </citation>
    <scope>NUCLEOTIDE SEQUENCE [LARGE SCALE GENOMIC DNA]</scope>
    <source>
        <strain evidence="4 5">SCAWS-G2</strain>
    </source>
</reference>
<keyword evidence="5" id="KW-1185">Reference proteome</keyword>
<dbReference type="Pfam" id="PF00440">
    <property type="entry name" value="TetR_N"/>
    <property type="match status" value="1"/>
</dbReference>
<dbReference type="PROSITE" id="PS50977">
    <property type="entry name" value="HTH_TETR_2"/>
    <property type="match status" value="1"/>
</dbReference>
<dbReference type="RefSeq" id="WP_129888416.1">
    <property type="nucleotide sequence ID" value="NZ_CP035758.1"/>
</dbReference>